<gene>
    <name evidence="3" type="ORF">CFB84_08520</name>
</gene>
<feature type="domain" description="Inositolphosphotransferase Aur1/Ipt1" evidence="2">
    <location>
        <begin position="124"/>
        <end position="305"/>
    </location>
</feature>
<dbReference type="EMBL" id="NKFA01000003">
    <property type="protein sequence ID" value="OXI48921.1"/>
    <property type="molecule type" value="Genomic_DNA"/>
</dbReference>
<feature type="transmembrane region" description="Helical" evidence="1">
    <location>
        <begin position="92"/>
        <end position="112"/>
    </location>
</feature>
<feature type="transmembrane region" description="Helical" evidence="1">
    <location>
        <begin position="183"/>
        <end position="201"/>
    </location>
</feature>
<evidence type="ECO:0000313" key="3">
    <source>
        <dbReference type="EMBL" id="OXI48921.1"/>
    </source>
</evidence>
<feature type="transmembrane region" description="Helical" evidence="1">
    <location>
        <begin position="20"/>
        <end position="39"/>
    </location>
</feature>
<feature type="transmembrane region" description="Helical" evidence="1">
    <location>
        <begin position="152"/>
        <end position="174"/>
    </location>
</feature>
<name>A0A228J237_9BURK</name>
<organism evidence="3 4">
    <name type="scientific">Burkholderia aenigmatica</name>
    <dbReference type="NCBI Taxonomy" id="2015348"/>
    <lineage>
        <taxon>Bacteria</taxon>
        <taxon>Pseudomonadati</taxon>
        <taxon>Pseudomonadota</taxon>
        <taxon>Betaproteobacteria</taxon>
        <taxon>Burkholderiales</taxon>
        <taxon>Burkholderiaceae</taxon>
        <taxon>Burkholderia</taxon>
        <taxon>Burkholderia cepacia complex</taxon>
    </lineage>
</organism>
<dbReference type="GO" id="GO:0016020">
    <property type="term" value="C:membrane"/>
    <property type="evidence" value="ECO:0007669"/>
    <property type="project" value="UniProtKB-SubCell"/>
</dbReference>
<reference evidence="3 4" key="2">
    <citation type="submission" date="2017-08" db="EMBL/GenBank/DDBJ databases">
        <title>WGS of novel Burkholderia cepaca complex species.</title>
        <authorList>
            <person name="Lipuma J."/>
            <person name="Spilker T."/>
        </authorList>
    </citation>
    <scope>NUCLEOTIDE SEQUENCE [LARGE SCALE GENOMIC DNA]</scope>
    <source>
        <strain evidence="3 4">AU17325</strain>
    </source>
</reference>
<dbReference type="AlphaFoldDB" id="A0A228J237"/>
<proteinExistence type="predicted"/>
<evidence type="ECO:0000259" key="2">
    <source>
        <dbReference type="Pfam" id="PF14378"/>
    </source>
</evidence>
<keyword evidence="1" id="KW-1133">Transmembrane helix</keyword>
<protein>
    <recommendedName>
        <fullName evidence="2">Inositolphosphotransferase Aur1/Ipt1 domain-containing protein</fullName>
    </recommendedName>
</protein>
<dbReference type="Proteomes" id="UP000214600">
    <property type="component" value="Unassembled WGS sequence"/>
</dbReference>
<dbReference type="Pfam" id="PF14378">
    <property type="entry name" value="PAP2_3"/>
    <property type="match status" value="1"/>
</dbReference>
<feature type="transmembrane region" description="Helical" evidence="1">
    <location>
        <begin position="51"/>
        <end position="71"/>
    </location>
</feature>
<comment type="caution">
    <text evidence="3">The sequence shown here is derived from an EMBL/GenBank/DDBJ whole genome shotgun (WGS) entry which is preliminary data.</text>
</comment>
<dbReference type="InterPro" id="IPR026841">
    <property type="entry name" value="Aur1/Ipt1"/>
</dbReference>
<dbReference type="Gene3D" id="1.20.144.10">
    <property type="entry name" value="Phosphatidic acid phosphatase type 2/haloperoxidase"/>
    <property type="match status" value="1"/>
</dbReference>
<sequence>MTYCSIDKIMTNYDKTRSRLYAALWAINGILVLIDLFWLPAAGISVPISNIAKKGVGIVLAMLLGTLLWMVSRAFRNRSESRTIFYREIAIVLWWIGAFCAFTDAALVLQYLTVSAGHPLVDTALLRFDSHFGFEWEVLYKWVGAHPTIKTILHVAYETGLIQLATIPFILAVVRKSQDYSELVLDAAISGLIVVLVGWLYPASSAYLHFGIHAPGTADTVSDFVLLRSGELRQIVLENAQGLVSMPSYHAALAICFAWSLRHVRRVFPAACVLNIMMILSTPTEGGHYLADVVAGIFLGVATIYVTRAFLPGDLRATAESPLPDRDLPIAAHPLSTDKRQ</sequence>
<keyword evidence="1" id="KW-0472">Membrane</keyword>
<keyword evidence="1" id="KW-0812">Transmembrane</keyword>
<feature type="transmembrane region" description="Helical" evidence="1">
    <location>
        <begin position="289"/>
        <end position="311"/>
    </location>
</feature>
<evidence type="ECO:0000313" key="4">
    <source>
        <dbReference type="Proteomes" id="UP000214600"/>
    </source>
</evidence>
<accession>A0A228J237</accession>
<reference evidence="4" key="1">
    <citation type="submission" date="2017-06" db="EMBL/GenBank/DDBJ databases">
        <authorList>
            <person name="LiPuma J."/>
            <person name="Spilker T."/>
        </authorList>
    </citation>
    <scope>NUCLEOTIDE SEQUENCE [LARGE SCALE GENOMIC DNA]</scope>
    <source>
        <strain evidence="4">AU17325</strain>
    </source>
</reference>
<evidence type="ECO:0000256" key="1">
    <source>
        <dbReference type="SAM" id="Phobius"/>
    </source>
</evidence>